<dbReference type="InterPro" id="IPR036396">
    <property type="entry name" value="Cyt_P450_sf"/>
</dbReference>
<keyword evidence="8" id="KW-0256">Endoplasmic reticulum</keyword>
<dbReference type="GO" id="GO:0016705">
    <property type="term" value="F:oxidoreductase activity, acting on paired donors, with incorporation or reduction of molecular oxygen"/>
    <property type="evidence" value="ECO:0007669"/>
    <property type="project" value="InterPro"/>
</dbReference>
<comment type="similarity">
    <text evidence="5 15">Belongs to the cytochrome P450 family.</text>
</comment>
<dbReference type="InterPro" id="IPR017972">
    <property type="entry name" value="Cyt_P450_CS"/>
</dbReference>
<keyword evidence="6 14" id="KW-0349">Heme</keyword>
<dbReference type="PRINTS" id="PR00463">
    <property type="entry name" value="EP450I"/>
</dbReference>
<dbReference type="GO" id="GO:0005506">
    <property type="term" value="F:iron ion binding"/>
    <property type="evidence" value="ECO:0007669"/>
    <property type="project" value="InterPro"/>
</dbReference>
<evidence type="ECO:0000256" key="11">
    <source>
        <dbReference type="ARBA" id="ARBA00023004"/>
    </source>
</evidence>
<comment type="caution">
    <text evidence="17">The sequence shown here is derived from an EMBL/GenBank/DDBJ whole genome shotgun (WGS) entry which is preliminary data.</text>
</comment>
<evidence type="ECO:0000256" key="1">
    <source>
        <dbReference type="ARBA" id="ARBA00001971"/>
    </source>
</evidence>
<keyword evidence="10 15" id="KW-0560">Oxidoreductase</keyword>
<dbReference type="PANTHER" id="PTHR24291:SF189">
    <property type="entry name" value="CYTOCHROME P450 4C3-RELATED"/>
    <property type="match status" value="1"/>
</dbReference>
<keyword evidence="12 15" id="KW-0503">Monooxygenase</keyword>
<protein>
    <submittedName>
        <fullName evidence="17">CYP4FQ5</fullName>
    </submittedName>
</protein>
<dbReference type="GO" id="GO:0004497">
    <property type="term" value="F:monooxygenase activity"/>
    <property type="evidence" value="ECO:0007669"/>
    <property type="project" value="UniProtKB-KW"/>
</dbReference>
<reference evidence="17" key="1">
    <citation type="submission" date="2021-04" db="EMBL/GenBank/DDBJ databases">
        <authorList>
            <person name="Chebbi M.A.C M."/>
        </authorList>
    </citation>
    <scope>NUCLEOTIDE SEQUENCE</scope>
</reference>
<feature type="binding site" description="axial binding residue" evidence="14">
    <location>
        <position position="464"/>
    </location>
    <ligand>
        <name>heme</name>
        <dbReference type="ChEBI" id="CHEBI:30413"/>
    </ligand>
    <ligandPart>
        <name>Fe</name>
        <dbReference type="ChEBI" id="CHEBI:18248"/>
    </ligandPart>
</feature>
<dbReference type="GO" id="GO:0020037">
    <property type="term" value="F:heme binding"/>
    <property type="evidence" value="ECO:0007669"/>
    <property type="project" value="InterPro"/>
</dbReference>
<evidence type="ECO:0000256" key="6">
    <source>
        <dbReference type="ARBA" id="ARBA00022617"/>
    </source>
</evidence>
<dbReference type="PROSITE" id="PS00086">
    <property type="entry name" value="CYTOCHROME_P450"/>
    <property type="match status" value="1"/>
</dbReference>
<comment type="cofactor">
    <cofactor evidence="1 14">
        <name>heme</name>
        <dbReference type="ChEBI" id="CHEBI:30413"/>
    </cofactor>
</comment>
<name>A0A8J2N0R7_COTCN</name>
<dbReference type="InterPro" id="IPR050196">
    <property type="entry name" value="Cytochrome_P450_Monoox"/>
</dbReference>
<dbReference type="OrthoDB" id="1470350at2759"/>
<dbReference type="GO" id="GO:0005789">
    <property type="term" value="C:endoplasmic reticulum membrane"/>
    <property type="evidence" value="ECO:0007669"/>
    <property type="project" value="UniProtKB-SubCell"/>
</dbReference>
<dbReference type="SUPFAM" id="SSF48264">
    <property type="entry name" value="Cytochrome P450"/>
    <property type="match status" value="1"/>
</dbReference>
<evidence type="ECO:0000256" key="2">
    <source>
        <dbReference type="ARBA" id="ARBA00003690"/>
    </source>
</evidence>
<comment type="subcellular location">
    <subcellularLocation>
        <location evidence="4">Endoplasmic reticulum membrane</location>
        <topology evidence="4">Peripheral membrane protein</topology>
    </subcellularLocation>
    <subcellularLocation>
        <location evidence="3">Microsome membrane</location>
        <topology evidence="3">Peripheral membrane protein</topology>
    </subcellularLocation>
</comment>
<evidence type="ECO:0000256" key="4">
    <source>
        <dbReference type="ARBA" id="ARBA00004406"/>
    </source>
</evidence>
<dbReference type="CDD" id="cd20628">
    <property type="entry name" value="CYP4"/>
    <property type="match status" value="1"/>
</dbReference>
<dbReference type="AlphaFoldDB" id="A0A8J2N0R7"/>
<dbReference type="Pfam" id="PF00067">
    <property type="entry name" value="p450"/>
    <property type="match status" value="1"/>
</dbReference>
<dbReference type="InterPro" id="IPR002401">
    <property type="entry name" value="Cyt_P450_E_grp-I"/>
</dbReference>
<keyword evidence="7 14" id="KW-0479">Metal-binding</keyword>
<evidence type="ECO:0000313" key="17">
    <source>
        <dbReference type="EMBL" id="CAG5109239.1"/>
    </source>
</evidence>
<evidence type="ECO:0000313" key="18">
    <source>
        <dbReference type="Proteomes" id="UP000786811"/>
    </source>
</evidence>
<evidence type="ECO:0000256" key="14">
    <source>
        <dbReference type="PIRSR" id="PIRSR602401-1"/>
    </source>
</evidence>
<dbReference type="PRINTS" id="PR00385">
    <property type="entry name" value="P450"/>
</dbReference>
<evidence type="ECO:0000256" key="7">
    <source>
        <dbReference type="ARBA" id="ARBA00022723"/>
    </source>
</evidence>
<evidence type="ECO:0000256" key="13">
    <source>
        <dbReference type="ARBA" id="ARBA00023136"/>
    </source>
</evidence>
<evidence type="ECO:0000256" key="9">
    <source>
        <dbReference type="ARBA" id="ARBA00022848"/>
    </source>
</evidence>
<dbReference type="PANTHER" id="PTHR24291">
    <property type="entry name" value="CYTOCHROME P450 FAMILY 4"/>
    <property type="match status" value="1"/>
</dbReference>
<keyword evidence="16" id="KW-0812">Transmembrane</keyword>
<accession>A0A8J2N0R7</accession>
<dbReference type="EMBL" id="CAJNRD030001124">
    <property type="protein sequence ID" value="CAG5109239.1"/>
    <property type="molecule type" value="Genomic_DNA"/>
</dbReference>
<sequence>MDLAWIISSILIFFSFMLTVLHIYIHKSRKGYFCDKIPGPRGYPIIGNVLDLAVSPENFWKFHRRFAKEFYPIYKYWIGTWPIVNIYHPDDLKTIYSNSKNSEKSEFYDFLRPWLQNGLVTSRGEKWKARRRILTPAFHLRNFDEYIESIVDHTGRLVKKLKTESTSDGVVKELLPLLSTHTLNIICESAMGATTKDHDPDRDNYKKAVQEIGEIIYYRSFRPWLMTEWIFGLTSKGQEHAKALKVLHEFSNKIIKERKQYHEKTEGKYLNDFEQTKNNSTILQTDAKIKRKRLAFLDLLIAASRQGLGVDDQGMREEVDTFVFAGHDTTAMGLLFTILLLAEHKDIQAKARAEVDKVLNESKGKLTVNEVQRFTYLECCIKESLRLYPSVPVISKTTQEDTHFKNYFVPKNTTLLIYPIDTHRDPNFWPNPDVYDPDRFLPSEQLEKRHPFSYIPFSAGPRNCIGQRFAMLELKTLIAGLLHNFYLEPQDRAADVTIIPDLVIRPAHPVHVKFVPIIEITKL</sequence>
<evidence type="ECO:0000256" key="3">
    <source>
        <dbReference type="ARBA" id="ARBA00004174"/>
    </source>
</evidence>
<evidence type="ECO:0000256" key="5">
    <source>
        <dbReference type="ARBA" id="ARBA00010617"/>
    </source>
</evidence>
<keyword evidence="18" id="KW-1185">Reference proteome</keyword>
<keyword evidence="9" id="KW-0492">Microsome</keyword>
<evidence type="ECO:0000256" key="16">
    <source>
        <dbReference type="SAM" id="Phobius"/>
    </source>
</evidence>
<dbReference type="InterPro" id="IPR001128">
    <property type="entry name" value="Cyt_P450"/>
</dbReference>
<proteinExistence type="inferred from homology"/>
<gene>
    <name evidence="17" type="ORF">HICCMSTLAB_LOCUS13875</name>
</gene>
<feature type="transmembrane region" description="Helical" evidence="16">
    <location>
        <begin position="6"/>
        <end position="25"/>
    </location>
</feature>
<keyword evidence="13 16" id="KW-0472">Membrane</keyword>
<evidence type="ECO:0000256" key="12">
    <source>
        <dbReference type="ARBA" id="ARBA00023033"/>
    </source>
</evidence>
<dbReference type="Gene3D" id="1.10.630.10">
    <property type="entry name" value="Cytochrome P450"/>
    <property type="match status" value="1"/>
</dbReference>
<evidence type="ECO:0000256" key="8">
    <source>
        <dbReference type="ARBA" id="ARBA00022824"/>
    </source>
</evidence>
<evidence type="ECO:0000256" key="15">
    <source>
        <dbReference type="RuleBase" id="RU000461"/>
    </source>
</evidence>
<evidence type="ECO:0000256" key="10">
    <source>
        <dbReference type="ARBA" id="ARBA00023002"/>
    </source>
</evidence>
<keyword evidence="16" id="KW-1133">Transmembrane helix</keyword>
<comment type="function">
    <text evidence="2">May be involved in the metabolism of insect hormones and in the breakdown of synthetic insecticides.</text>
</comment>
<organism evidence="17 18">
    <name type="scientific">Cotesia congregata</name>
    <name type="common">Parasitoid wasp</name>
    <name type="synonym">Apanteles congregatus</name>
    <dbReference type="NCBI Taxonomy" id="51543"/>
    <lineage>
        <taxon>Eukaryota</taxon>
        <taxon>Metazoa</taxon>
        <taxon>Ecdysozoa</taxon>
        <taxon>Arthropoda</taxon>
        <taxon>Hexapoda</taxon>
        <taxon>Insecta</taxon>
        <taxon>Pterygota</taxon>
        <taxon>Neoptera</taxon>
        <taxon>Endopterygota</taxon>
        <taxon>Hymenoptera</taxon>
        <taxon>Apocrita</taxon>
        <taxon>Ichneumonoidea</taxon>
        <taxon>Braconidae</taxon>
        <taxon>Microgastrinae</taxon>
        <taxon>Cotesia</taxon>
    </lineage>
</organism>
<keyword evidence="11 14" id="KW-0408">Iron</keyword>
<dbReference type="Proteomes" id="UP000786811">
    <property type="component" value="Unassembled WGS sequence"/>
</dbReference>